<comment type="caution">
    <text evidence="2">The sequence shown here is derived from an EMBL/GenBank/DDBJ whole genome shotgun (WGS) entry which is preliminary data.</text>
</comment>
<dbReference type="EMBL" id="VSSQ01001851">
    <property type="protein sequence ID" value="MPM11599.1"/>
    <property type="molecule type" value="Genomic_DNA"/>
</dbReference>
<organism evidence="2">
    <name type="scientific">bioreactor metagenome</name>
    <dbReference type="NCBI Taxonomy" id="1076179"/>
    <lineage>
        <taxon>unclassified sequences</taxon>
        <taxon>metagenomes</taxon>
        <taxon>ecological metagenomes</taxon>
    </lineage>
</organism>
<name>A0A644X694_9ZZZZ</name>
<protein>
    <submittedName>
        <fullName evidence="2">Uncharacterized protein</fullName>
    </submittedName>
</protein>
<proteinExistence type="predicted"/>
<accession>A0A644X694</accession>
<feature type="compositionally biased region" description="Basic and acidic residues" evidence="1">
    <location>
        <begin position="420"/>
        <end position="433"/>
    </location>
</feature>
<feature type="region of interest" description="Disordered" evidence="1">
    <location>
        <begin position="414"/>
        <end position="435"/>
    </location>
</feature>
<gene>
    <name evidence="2" type="ORF">SDC9_57945</name>
</gene>
<evidence type="ECO:0000256" key="1">
    <source>
        <dbReference type="SAM" id="MobiDB-lite"/>
    </source>
</evidence>
<dbReference type="AlphaFoldDB" id="A0A644X694"/>
<sequence>MVDFLRRGIRAFPDAPADDRLGKNGIAAIFAGVDGPDAVIPAALGADPSVQVAQKAGSRAERNGCGAARDKMPHRGGGAFIAQGVVGEGAAHLADQLSCVGGAGDIANVIAVAHRALLESRDAARNAAGDRTVVIAVADAAVHSAAGAGLLVVVVLVAADKAARVIRGDHLSGVPAVQDGPLILAGDAPGGAGAVTADDLAVVGAVEDAGRIGGGIDPVGADDAAHALGLIAIDHGAVIDAVFNIAPALAHKAAHRALRAHIAARDGQVPDRGILLQLAKQADVVGYGVARAVASGGLIVKDVGNGITIAVKVTLKTVICVAAADGQPLVYRAPAGITGGSGHGGIHSGVAGGGRAEGNVVGHNEILPGVDRSSPHVGRELRKLCRRVNLIRVGFRAAAAERIGGVRGGNNAVPGAYRPGFDRHRGEEIDNQSKRKQTGQCFFTSVFQHN</sequence>
<reference evidence="2" key="1">
    <citation type="submission" date="2019-08" db="EMBL/GenBank/DDBJ databases">
        <authorList>
            <person name="Kucharzyk K."/>
            <person name="Murdoch R.W."/>
            <person name="Higgins S."/>
            <person name="Loffler F."/>
        </authorList>
    </citation>
    <scope>NUCLEOTIDE SEQUENCE</scope>
</reference>
<evidence type="ECO:0000313" key="2">
    <source>
        <dbReference type="EMBL" id="MPM11599.1"/>
    </source>
</evidence>